<evidence type="ECO:0000313" key="5">
    <source>
        <dbReference type="Proteomes" id="UP000001568"/>
    </source>
</evidence>
<dbReference type="AlphaFoldDB" id="A4S0J3"/>
<dbReference type="KEGG" id="olu:OSTLU_35257"/>
<dbReference type="PANTHER" id="PTHR20883:SF15">
    <property type="entry name" value="PHYTANOYL-COA DIOXYGENASE DOMAIN-CONTAINING PROTEIN 1"/>
    <property type="match status" value="1"/>
</dbReference>
<gene>
    <name evidence="4" type="ORF">OSTLU_35257</name>
</gene>
<sequence>MRAKTSWSKCSTSGSLAPEDVSAFETHGYLVLTDFASPTEISAMRARAAEIVDKFDANANRESIFSTVNQSGQKRATDEYFLGSADKVCCFFEEGAFDERGELRVPKHLSINKIGHALHDLDPVFRAWSRSEKVKNLFKTLGSPRNPQPVQSMYIFKQPSIGGEVVPHQDSTFLNTDPPTCVGIWLALEDCTLENGCLHALSGTPDVARRMVVDHDGTRAVEFIGDAPTHDLTVAEPLDVPAGTLVVLHGQNVHYSRPNLSPASRHAYSVHYVDATATWRPTNWLRRSPDFPFVPL</sequence>
<dbReference type="RefSeq" id="XP_001418986.1">
    <property type="nucleotide sequence ID" value="XM_001418949.1"/>
</dbReference>
<protein>
    <recommendedName>
        <fullName evidence="6">Fe2OG dioxygenase domain-containing protein</fullName>
    </recommendedName>
</protein>
<dbReference type="STRING" id="436017.A4S0J3"/>
<dbReference type="HOGENOM" id="CLU_048953_0_0_1"/>
<organism evidence="4 5">
    <name type="scientific">Ostreococcus lucimarinus (strain CCE9901)</name>
    <dbReference type="NCBI Taxonomy" id="436017"/>
    <lineage>
        <taxon>Eukaryota</taxon>
        <taxon>Viridiplantae</taxon>
        <taxon>Chlorophyta</taxon>
        <taxon>Mamiellophyceae</taxon>
        <taxon>Mamiellales</taxon>
        <taxon>Bathycoccaceae</taxon>
        <taxon>Ostreococcus</taxon>
    </lineage>
</organism>
<dbReference type="Pfam" id="PF05721">
    <property type="entry name" value="PhyH"/>
    <property type="match status" value="1"/>
</dbReference>
<evidence type="ECO:0000256" key="1">
    <source>
        <dbReference type="ARBA" id="ARBA00001962"/>
    </source>
</evidence>
<evidence type="ECO:0008006" key="6">
    <source>
        <dbReference type="Google" id="ProtNLM"/>
    </source>
</evidence>
<dbReference type="EMBL" id="CP000587">
    <property type="protein sequence ID" value="ABO97279.1"/>
    <property type="molecule type" value="Genomic_DNA"/>
</dbReference>
<reference evidence="4 5" key="1">
    <citation type="journal article" date="2007" name="Proc. Natl. Acad. Sci. U.S.A.">
        <title>The tiny eukaryote Ostreococcus provides genomic insights into the paradox of plankton speciation.</title>
        <authorList>
            <person name="Palenik B."/>
            <person name="Grimwood J."/>
            <person name="Aerts A."/>
            <person name="Rouze P."/>
            <person name="Salamov A."/>
            <person name="Putnam N."/>
            <person name="Dupont C."/>
            <person name="Jorgensen R."/>
            <person name="Derelle E."/>
            <person name="Rombauts S."/>
            <person name="Zhou K."/>
            <person name="Otillar R."/>
            <person name="Merchant S.S."/>
            <person name="Podell S."/>
            <person name="Gaasterland T."/>
            <person name="Napoli C."/>
            <person name="Gendler K."/>
            <person name="Manuell A."/>
            <person name="Tai V."/>
            <person name="Vallon O."/>
            <person name="Piganeau G."/>
            <person name="Jancek S."/>
            <person name="Heijde M."/>
            <person name="Jabbari K."/>
            <person name="Bowler C."/>
            <person name="Lohr M."/>
            <person name="Robbens S."/>
            <person name="Werner G."/>
            <person name="Dubchak I."/>
            <person name="Pazour G.J."/>
            <person name="Ren Q."/>
            <person name="Paulsen I."/>
            <person name="Delwiche C."/>
            <person name="Schmutz J."/>
            <person name="Rokhsar D."/>
            <person name="Van de Peer Y."/>
            <person name="Moreau H."/>
            <person name="Grigoriev I.V."/>
        </authorList>
    </citation>
    <scope>NUCLEOTIDE SEQUENCE [LARGE SCALE GENOMIC DNA]</scope>
    <source>
        <strain evidence="4 5">CCE9901</strain>
    </source>
</reference>
<dbReference type="Gramene" id="ABO97279">
    <property type="protein sequence ID" value="ABO97279"/>
    <property type="gene ID" value="OSTLU_35257"/>
</dbReference>
<accession>A4S0J3</accession>
<proteinExistence type="predicted"/>
<dbReference type="GO" id="GO:0010494">
    <property type="term" value="C:cytoplasmic stress granule"/>
    <property type="evidence" value="ECO:0007669"/>
    <property type="project" value="EnsemblPlants"/>
</dbReference>
<evidence type="ECO:0000256" key="2">
    <source>
        <dbReference type="ARBA" id="ARBA00022723"/>
    </source>
</evidence>
<dbReference type="GO" id="GO:0046872">
    <property type="term" value="F:metal ion binding"/>
    <property type="evidence" value="ECO:0007669"/>
    <property type="project" value="UniProtKB-KW"/>
</dbReference>
<dbReference type="InterPro" id="IPR008775">
    <property type="entry name" value="Phytyl_CoA_dOase-like"/>
</dbReference>
<dbReference type="GeneID" id="5002826"/>
<keyword evidence="2" id="KW-0479">Metal-binding</keyword>
<keyword evidence="5" id="KW-1185">Reference proteome</keyword>
<dbReference type="OMA" id="KYSEDNW"/>
<dbReference type="eggNOG" id="KOG3290">
    <property type="taxonomic scope" value="Eukaryota"/>
</dbReference>
<comment type="cofactor">
    <cofactor evidence="1">
        <name>Fe cation</name>
        <dbReference type="ChEBI" id="CHEBI:24875"/>
    </cofactor>
</comment>
<keyword evidence="3" id="KW-0408">Iron</keyword>
<dbReference type="GO" id="GO:0048244">
    <property type="term" value="F:phytanoyl-CoA dioxygenase activity"/>
    <property type="evidence" value="ECO:0007669"/>
    <property type="project" value="EnsemblPlants"/>
</dbReference>
<evidence type="ECO:0000256" key="3">
    <source>
        <dbReference type="ARBA" id="ARBA00023004"/>
    </source>
</evidence>
<dbReference type="OrthoDB" id="445007at2759"/>
<dbReference type="PANTHER" id="PTHR20883">
    <property type="entry name" value="PHYTANOYL-COA DIOXYGENASE DOMAIN CONTAINING 1"/>
    <property type="match status" value="1"/>
</dbReference>
<dbReference type="Gene3D" id="2.60.120.620">
    <property type="entry name" value="q2cbj1_9rhob like domain"/>
    <property type="match status" value="1"/>
</dbReference>
<dbReference type="Proteomes" id="UP000001568">
    <property type="component" value="Chromosome 7"/>
</dbReference>
<evidence type="ECO:0000313" key="4">
    <source>
        <dbReference type="EMBL" id="ABO97279.1"/>
    </source>
</evidence>
<name>A4S0J3_OSTLU</name>
<dbReference type="SUPFAM" id="SSF51197">
    <property type="entry name" value="Clavaminate synthase-like"/>
    <property type="match status" value="1"/>
</dbReference>